<keyword evidence="2" id="KW-0813">Transport</keyword>
<feature type="transmembrane region" description="Helical" evidence="9">
    <location>
        <begin position="7"/>
        <end position="27"/>
    </location>
</feature>
<evidence type="ECO:0000256" key="6">
    <source>
        <dbReference type="ARBA" id="ARBA00023136"/>
    </source>
</evidence>
<dbReference type="Proteomes" id="UP001348817">
    <property type="component" value="Plasmid pFA4"/>
</dbReference>
<dbReference type="EMBL" id="AP025318">
    <property type="protein sequence ID" value="BDD12446.1"/>
    <property type="molecule type" value="Genomic_DNA"/>
</dbReference>
<name>A0AAU9DH61_9BACT</name>
<dbReference type="Pfam" id="PF00893">
    <property type="entry name" value="Multi_Drug_Res"/>
    <property type="match status" value="1"/>
</dbReference>
<keyword evidence="10" id="KW-0614">Plasmid</keyword>
<keyword evidence="11" id="KW-1185">Reference proteome</keyword>
<dbReference type="PANTHER" id="PTHR30561">
    <property type="entry name" value="SMR FAMILY PROTON-DEPENDENT DRUG EFFLUX TRANSPORTER SUGE"/>
    <property type="match status" value="1"/>
</dbReference>
<protein>
    <submittedName>
        <fullName evidence="10">Multidrug SMR transporter</fullName>
    </submittedName>
</protein>
<feature type="transmembrane region" description="Helical" evidence="9">
    <location>
        <begin position="61"/>
        <end position="82"/>
    </location>
</feature>
<evidence type="ECO:0000313" key="10">
    <source>
        <dbReference type="EMBL" id="BDD12446.1"/>
    </source>
</evidence>
<evidence type="ECO:0000256" key="4">
    <source>
        <dbReference type="ARBA" id="ARBA00022692"/>
    </source>
</evidence>
<dbReference type="KEGG" id="fax:FUAX_48780"/>
<dbReference type="GO" id="GO:0005886">
    <property type="term" value="C:plasma membrane"/>
    <property type="evidence" value="ECO:0007669"/>
    <property type="project" value="UniProtKB-SubCell"/>
</dbReference>
<feature type="transmembrane region" description="Helical" evidence="9">
    <location>
        <begin position="88"/>
        <end position="107"/>
    </location>
</feature>
<dbReference type="GO" id="GO:1990961">
    <property type="term" value="P:xenobiotic detoxification by transmembrane export across the plasma membrane"/>
    <property type="evidence" value="ECO:0007669"/>
    <property type="project" value="UniProtKB-ARBA"/>
</dbReference>
<evidence type="ECO:0000256" key="3">
    <source>
        <dbReference type="ARBA" id="ARBA00022475"/>
    </source>
</evidence>
<dbReference type="FunFam" id="1.10.3730.20:FF:000001">
    <property type="entry name" value="Quaternary ammonium compound resistance transporter SugE"/>
    <property type="match status" value="1"/>
</dbReference>
<accession>A0AAU9DH61</accession>
<proteinExistence type="inferred from homology"/>
<dbReference type="Gene3D" id="1.10.3730.20">
    <property type="match status" value="1"/>
</dbReference>
<evidence type="ECO:0000256" key="9">
    <source>
        <dbReference type="SAM" id="Phobius"/>
    </source>
</evidence>
<geneLocation type="plasmid" evidence="10 11">
    <name>pFA4</name>
</geneLocation>
<dbReference type="GO" id="GO:0015220">
    <property type="term" value="F:choline transmembrane transporter activity"/>
    <property type="evidence" value="ECO:0007669"/>
    <property type="project" value="TreeGrafter"/>
</dbReference>
<keyword evidence="4 8" id="KW-0812">Transmembrane</keyword>
<evidence type="ECO:0000256" key="8">
    <source>
        <dbReference type="RuleBase" id="RU003942"/>
    </source>
</evidence>
<reference evidence="10 11" key="1">
    <citation type="submission" date="2021-12" db="EMBL/GenBank/DDBJ databases">
        <title>Genome sequencing of bacteria with rrn-lacking chromosome and rrn-plasmid.</title>
        <authorList>
            <person name="Anda M."/>
            <person name="Iwasaki W."/>
        </authorList>
    </citation>
    <scope>NUCLEOTIDE SEQUENCE [LARGE SCALE GENOMIC DNA]</scope>
    <source>
        <strain evidence="10 11">DSM 100852</strain>
        <plasmid evidence="10 11">pFA4</plasmid>
    </source>
</reference>
<dbReference type="GO" id="GO:0015297">
    <property type="term" value="F:antiporter activity"/>
    <property type="evidence" value="ECO:0007669"/>
    <property type="project" value="TreeGrafter"/>
</dbReference>
<dbReference type="SUPFAM" id="SSF103481">
    <property type="entry name" value="Multidrug resistance efflux transporter EmrE"/>
    <property type="match status" value="1"/>
</dbReference>
<evidence type="ECO:0000256" key="2">
    <source>
        <dbReference type="ARBA" id="ARBA00022448"/>
    </source>
</evidence>
<dbReference type="InterPro" id="IPR045324">
    <property type="entry name" value="Small_multidrug_res"/>
</dbReference>
<evidence type="ECO:0000256" key="1">
    <source>
        <dbReference type="ARBA" id="ARBA00004651"/>
    </source>
</evidence>
<keyword evidence="5 9" id="KW-1133">Transmembrane helix</keyword>
<gene>
    <name evidence="10" type="primary">emrE</name>
    <name evidence="10" type="ORF">FUAX_48780</name>
</gene>
<dbReference type="GO" id="GO:0031460">
    <property type="term" value="P:glycine betaine transport"/>
    <property type="evidence" value="ECO:0007669"/>
    <property type="project" value="TreeGrafter"/>
</dbReference>
<dbReference type="AlphaFoldDB" id="A0AAU9DH61"/>
<evidence type="ECO:0000256" key="7">
    <source>
        <dbReference type="ARBA" id="ARBA00038032"/>
    </source>
</evidence>
<sequence>MLIIMKYLYLALAIGCEVFGSSLLKISDGYTKWLPATGSIVVYCLSFYLLSLALREIPLGTCYAIWAGLGIVLTSIVSVAFFGQKFDVPAILGTILIIAGVVVMNFYSQTSH</sequence>
<dbReference type="InterPro" id="IPR037185">
    <property type="entry name" value="EmrE-like"/>
</dbReference>
<organism evidence="10 11">
    <name type="scientific">Fulvitalea axinellae</name>
    <dbReference type="NCBI Taxonomy" id="1182444"/>
    <lineage>
        <taxon>Bacteria</taxon>
        <taxon>Pseudomonadati</taxon>
        <taxon>Bacteroidota</taxon>
        <taxon>Cytophagia</taxon>
        <taxon>Cytophagales</taxon>
        <taxon>Persicobacteraceae</taxon>
        <taxon>Fulvitalea</taxon>
    </lineage>
</organism>
<comment type="subcellular location">
    <subcellularLocation>
        <location evidence="1 8">Cell membrane</location>
        <topology evidence="1 8">Multi-pass membrane protein</topology>
    </subcellularLocation>
</comment>
<keyword evidence="6 9" id="KW-0472">Membrane</keyword>
<dbReference type="InterPro" id="IPR000390">
    <property type="entry name" value="Small_drug/metabolite_transptr"/>
</dbReference>
<comment type="similarity">
    <text evidence="7 8">Belongs to the drug/metabolite transporter (DMT) superfamily. Small multidrug resistance (SMR) (TC 2.A.7.1) family.</text>
</comment>
<evidence type="ECO:0000256" key="5">
    <source>
        <dbReference type="ARBA" id="ARBA00022989"/>
    </source>
</evidence>
<dbReference type="PANTHER" id="PTHR30561:SF1">
    <property type="entry name" value="MULTIDRUG TRANSPORTER EMRE"/>
    <property type="match status" value="1"/>
</dbReference>
<feature type="transmembrane region" description="Helical" evidence="9">
    <location>
        <begin position="33"/>
        <end position="54"/>
    </location>
</feature>
<dbReference type="GO" id="GO:0015199">
    <property type="term" value="F:amino-acid betaine transmembrane transporter activity"/>
    <property type="evidence" value="ECO:0007669"/>
    <property type="project" value="TreeGrafter"/>
</dbReference>
<evidence type="ECO:0000313" key="11">
    <source>
        <dbReference type="Proteomes" id="UP001348817"/>
    </source>
</evidence>
<keyword evidence="3" id="KW-1003">Cell membrane</keyword>